<dbReference type="InterPro" id="IPR007120">
    <property type="entry name" value="DNA-dir_RNAP_su2_dom"/>
</dbReference>
<proteinExistence type="inferred from homology"/>
<dbReference type="PANTHER" id="PTHR20856">
    <property type="entry name" value="DNA-DIRECTED RNA POLYMERASE I SUBUNIT 2"/>
    <property type="match status" value="1"/>
</dbReference>
<evidence type="ECO:0000256" key="1">
    <source>
        <dbReference type="ARBA" id="ARBA00012418"/>
    </source>
</evidence>
<organism evidence="13">
    <name type="scientific">hydrothermal vent metagenome</name>
    <dbReference type="NCBI Taxonomy" id="652676"/>
    <lineage>
        <taxon>unclassified sequences</taxon>
        <taxon>metagenomes</taxon>
        <taxon>ecological metagenomes</taxon>
    </lineage>
</organism>
<feature type="domain" description="RNA polymerase Rpb2" evidence="11">
    <location>
        <begin position="385"/>
        <end position="453"/>
    </location>
</feature>
<dbReference type="InterPro" id="IPR007642">
    <property type="entry name" value="RNA_pol_Rpb2_2"/>
</dbReference>
<evidence type="ECO:0000256" key="3">
    <source>
        <dbReference type="ARBA" id="ARBA00022679"/>
    </source>
</evidence>
<dbReference type="InterPro" id="IPR007644">
    <property type="entry name" value="RNA_pol_bsu_protrusion"/>
</dbReference>
<feature type="domain" description="DNA-directed RNA polymerase beta subunit external 1" evidence="12">
    <location>
        <begin position="463"/>
        <end position="528"/>
    </location>
</feature>
<dbReference type="SUPFAM" id="SSF64484">
    <property type="entry name" value="beta and beta-prime subunits of DNA dependent RNA-polymerase"/>
    <property type="match status" value="1"/>
</dbReference>
<dbReference type="Gene3D" id="3.90.1100.10">
    <property type="match status" value="1"/>
</dbReference>
<dbReference type="Gene3D" id="2.40.270.10">
    <property type="entry name" value="DNA-directed RNA polymerase, subunit 2, domain 6"/>
    <property type="match status" value="3"/>
</dbReference>
<evidence type="ECO:0000256" key="5">
    <source>
        <dbReference type="ARBA" id="ARBA00023163"/>
    </source>
</evidence>
<dbReference type="InterPro" id="IPR010243">
    <property type="entry name" value="RNA_pol_bsu_bac"/>
</dbReference>
<dbReference type="InterPro" id="IPR037034">
    <property type="entry name" value="RNA_pol_Rpb2_2_sf"/>
</dbReference>
<dbReference type="InterPro" id="IPR037033">
    <property type="entry name" value="DNA-dir_RNAP_su2_hyb_sf"/>
</dbReference>
<dbReference type="FunFam" id="3.90.1800.10:FF:000001">
    <property type="entry name" value="DNA-directed RNA polymerase subunit beta"/>
    <property type="match status" value="1"/>
</dbReference>
<evidence type="ECO:0000313" key="13">
    <source>
        <dbReference type="EMBL" id="VAX37205.1"/>
    </source>
</evidence>
<dbReference type="Gene3D" id="2.30.150.10">
    <property type="entry name" value="DNA-directed RNA polymerase, beta subunit, external 1 domain"/>
    <property type="match status" value="1"/>
</dbReference>
<evidence type="ECO:0000259" key="7">
    <source>
        <dbReference type="Pfam" id="PF00562"/>
    </source>
</evidence>
<dbReference type="GO" id="GO:0003899">
    <property type="term" value="F:DNA-directed RNA polymerase activity"/>
    <property type="evidence" value="ECO:0007669"/>
    <property type="project" value="UniProtKB-EC"/>
</dbReference>
<dbReference type="Pfam" id="PF10385">
    <property type="entry name" value="RNA_pol_Rpb2_45"/>
    <property type="match status" value="1"/>
</dbReference>
<evidence type="ECO:0000259" key="8">
    <source>
        <dbReference type="Pfam" id="PF04560"/>
    </source>
</evidence>
<keyword evidence="2 13" id="KW-0240">DNA-directed RNA polymerase</keyword>
<feature type="domain" description="DNA-directed RNA polymerase subunit 2 hybrid-binding" evidence="7">
    <location>
        <begin position="537"/>
        <end position="1059"/>
    </location>
</feature>
<keyword evidence="3 13" id="KW-0808">Transferase</keyword>
<dbReference type="AlphaFoldDB" id="A0A3B1DXV9"/>
<dbReference type="InterPro" id="IPR007645">
    <property type="entry name" value="RNA_pol_Rpb2_3"/>
</dbReference>
<dbReference type="EMBL" id="UOGJ01000120">
    <property type="protein sequence ID" value="VAX37205.1"/>
    <property type="molecule type" value="Genomic_DNA"/>
</dbReference>
<dbReference type="InterPro" id="IPR019462">
    <property type="entry name" value="DNA-dir_RNA_pol_bsu_external_1"/>
</dbReference>
<dbReference type="NCBIfam" id="TIGR02013">
    <property type="entry name" value="rpoB"/>
    <property type="match status" value="1"/>
</dbReference>
<dbReference type="InterPro" id="IPR007641">
    <property type="entry name" value="RNA_pol_Rpb2_7"/>
</dbReference>
<dbReference type="GO" id="GO:0003677">
    <property type="term" value="F:DNA binding"/>
    <property type="evidence" value="ECO:0007669"/>
    <property type="project" value="InterPro"/>
</dbReference>
<accession>A0A3B1DXV9</accession>
<evidence type="ECO:0000256" key="6">
    <source>
        <dbReference type="ARBA" id="ARBA00048552"/>
    </source>
</evidence>
<dbReference type="InterPro" id="IPR014724">
    <property type="entry name" value="RNA_pol_RPB2_OB-fold"/>
</dbReference>
<dbReference type="GO" id="GO:0006351">
    <property type="term" value="P:DNA-templated transcription"/>
    <property type="evidence" value="ECO:0007669"/>
    <property type="project" value="InterPro"/>
</dbReference>
<evidence type="ECO:0000259" key="9">
    <source>
        <dbReference type="Pfam" id="PF04561"/>
    </source>
</evidence>
<dbReference type="GO" id="GO:0032549">
    <property type="term" value="F:ribonucleoside binding"/>
    <property type="evidence" value="ECO:0007669"/>
    <property type="project" value="InterPro"/>
</dbReference>
<sequence>MPKINIKNFSKFQDKFELPCLLDIQLVAYKNFLQRYVSPEKREDHGLEEVFREVFPMESYDGQVKLEYMGYSLGKEKYSSAECRRRGMNYAAPLKIKLRLITPVDIKEQEVYFGDFPLITDTGTFIINGDERVVVSQIQRPPGASFEEELHPTGKSLYHGRLIPSRGAWFEIKYDLNNVLLAYIDRRRNFPATQILRIMGLSSNEEIQSMFGDNFKDLAPTLEKDHTQNKEEALLDFYRKMRPTEPATVEVADALFYRLFFEPKRYDLSKVGRHIINRKLNMDVPLDNRVLGISTVAEVIRYLIGLREGRGETDDIDHLGNRRIKTVGELVQNQVRIGLARLERSIKERLVVMSTFESLTAHHLINSRLFSNQIQDFFARSQLSQFMDQVNPLSEMTHKRRLSALGPGGLSRERAGFEVRDVHPTHYGRVCPIETPEGPNIGLIASLTTCARVNDLGFIETPYRRVVNGVVGKKIDFLTADKDQNEYVAQSNSPLKEGGIFKDKAVSCRYKTDFPRANPKDIKYMDVSPLQVVSVAASLIPFLEHDDANRALMGSNMQRQAVPLMVPEVPHVGTGMEGKVARDSGVVVIAKNSGTVKKIDASEIVVGETVYSLKNYQRTNANTCIHQRPLVKIGEKISSGQVIADGVGTQQGRLSLGRNVLVAFMPWRGYNFEDAILINERIVRNDVFTSIHVEKFEVECRETRLGNEEITRDIPNVGEEALVSLNEDGIIRIGAEVKVGDILVGKVTPKSEKELSPEERLLRAIFGEKAADIRDTSLTLSPGIQGVVVNIEVFQRNERGRRSKADKAKEVEAVEKIKAYYKQEILFAEEEKERKMCEILGIDKKKLSRVKFENLEEDSEEREILQFYNDKIAELVEEEEHEVERVKRGDELPAGVLKRVVVYVATKRKLSEGDKMAGRHGNKGIVSRILPESDMPFLADGSTVDIVLNPLGVPSRMNVGQLLETHLGWAARSLGFHAETPVFNGADEKEIRGCLKEAGLPEDGKTTVYDGHTGFSFDQKVTIGIIYMLKLNHLVDQKIHARSIGPYSLVTQQPLGGKAHSGGQRFGEMEVWALEAYGAAYTLQEMLTVKSDDVMGRSRMYEAIVKGQQKLVAGIPESFNVLVKELQGLCLDIKMVKASSEKVVAASVEKKAKPNKE</sequence>
<dbReference type="Pfam" id="PF04560">
    <property type="entry name" value="RNA_pol_Rpb2_7"/>
    <property type="match status" value="1"/>
</dbReference>
<dbReference type="CDD" id="cd00653">
    <property type="entry name" value="RNA_pol_B_RPB2"/>
    <property type="match status" value="1"/>
</dbReference>
<keyword evidence="5" id="KW-0804">Transcription</keyword>
<feature type="domain" description="RNA polymerase Rpb2" evidence="8">
    <location>
        <begin position="1062"/>
        <end position="1137"/>
    </location>
</feature>
<dbReference type="NCBIfam" id="NF001616">
    <property type="entry name" value="PRK00405.1"/>
    <property type="match status" value="1"/>
</dbReference>
<evidence type="ECO:0000259" key="10">
    <source>
        <dbReference type="Pfam" id="PF04563"/>
    </source>
</evidence>
<feature type="domain" description="RNA polymerase beta subunit protrusion" evidence="10">
    <location>
        <begin position="21"/>
        <end position="368"/>
    </location>
</feature>
<dbReference type="Gene3D" id="3.90.1110.10">
    <property type="entry name" value="RNA polymerase Rpb2, domain 2"/>
    <property type="match status" value="1"/>
</dbReference>
<feature type="domain" description="RNA polymerase Rpb2" evidence="9">
    <location>
        <begin position="140"/>
        <end position="325"/>
    </location>
</feature>
<dbReference type="Gene3D" id="2.40.50.150">
    <property type="match status" value="1"/>
</dbReference>
<name>A0A3B1DXV9_9ZZZZ</name>
<dbReference type="Pfam" id="PF04563">
    <property type="entry name" value="RNA_pol_Rpb2_1"/>
    <property type="match status" value="1"/>
</dbReference>
<gene>
    <name evidence="13" type="ORF">MNBD_UNCLBAC01-804</name>
</gene>
<evidence type="ECO:0000256" key="4">
    <source>
        <dbReference type="ARBA" id="ARBA00022695"/>
    </source>
</evidence>
<dbReference type="InterPro" id="IPR015712">
    <property type="entry name" value="DNA-dir_RNA_pol_su2"/>
</dbReference>
<evidence type="ECO:0000259" key="11">
    <source>
        <dbReference type="Pfam" id="PF04565"/>
    </source>
</evidence>
<evidence type="ECO:0000259" key="12">
    <source>
        <dbReference type="Pfam" id="PF10385"/>
    </source>
</evidence>
<comment type="catalytic activity">
    <reaction evidence="6">
        <text>RNA(n) + a ribonucleoside 5'-triphosphate = RNA(n+1) + diphosphate</text>
        <dbReference type="Rhea" id="RHEA:21248"/>
        <dbReference type="Rhea" id="RHEA-COMP:14527"/>
        <dbReference type="Rhea" id="RHEA-COMP:17342"/>
        <dbReference type="ChEBI" id="CHEBI:33019"/>
        <dbReference type="ChEBI" id="CHEBI:61557"/>
        <dbReference type="ChEBI" id="CHEBI:140395"/>
        <dbReference type="EC" id="2.7.7.6"/>
    </reaction>
</comment>
<dbReference type="PROSITE" id="PS01166">
    <property type="entry name" value="RNA_POL_BETA"/>
    <property type="match status" value="1"/>
</dbReference>
<dbReference type="Pfam" id="PF00562">
    <property type="entry name" value="RNA_pol_Rpb2_6"/>
    <property type="match status" value="1"/>
</dbReference>
<dbReference type="InterPro" id="IPR007121">
    <property type="entry name" value="RNA_pol_bsu_CS"/>
</dbReference>
<dbReference type="EC" id="2.7.7.6" evidence="1"/>
<dbReference type="InterPro" id="IPR042107">
    <property type="entry name" value="DNA-dir_RNA_pol_bsu_ext_1_sf"/>
</dbReference>
<dbReference type="Pfam" id="PF04561">
    <property type="entry name" value="RNA_pol_Rpb2_2"/>
    <property type="match status" value="1"/>
</dbReference>
<dbReference type="Pfam" id="PF04565">
    <property type="entry name" value="RNA_pol_Rpb2_3"/>
    <property type="match status" value="1"/>
</dbReference>
<dbReference type="HAMAP" id="MF_01321">
    <property type="entry name" value="RNApol_bact_RpoB"/>
    <property type="match status" value="1"/>
</dbReference>
<evidence type="ECO:0000256" key="2">
    <source>
        <dbReference type="ARBA" id="ARBA00022478"/>
    </source>
</evidence>
<keyword evidence="4 13" id="KW-0548">Nucleotidyltransferase</keyword>
<protein>
    <recommendedName>
        <fullName evidence="1">DNA-directed RNA polymerase</fullName>
        <ecNumber evidence="1">2.7.7.6</ecNumber>
    </recommendedName>
</protein>
<dbReference type="GO" id="GO:0000428">
    <property type="term" value="C:DNA-directed RNA polymerase complex"/>
    <property type="evidence" value="ECO:0007669"/>
    <property type="project" value="UniProtKB-KW"/>
</dbReference>
<reference evidence="13" key="1">
    <citation type="submission" date="2018-06" db="EMBL/GenBank/DDBJ databases">
        <authorList>
            <person name="Zhirakovskaya E."/>
        </authorList>
    </citation>
    <scope>NUCLEOTIDE SEQUENCE</scope>
</reference>
<dbReference type="Gene3D" id="2.40.50.100">
    <property type="match status" value="1"/>
</dbReference>
<dbReference type="Gene3D" id="3.90.1800.10">
    <property type="entry name" value="RNA polymerase alpha subunit dimerisation domain"/>
    <property type="match status" value="1"/>
</dbReference>